<name>A0A151MLC2_ALLMI</name>
<keyword evidence="3" id="KW-1185">Reference proteome</keyword>
<comment type="caution">
    <text evidence="2">The sequence shown here is derived from an EMBL/GenBank/DDBJ whole genome shotgun (WGS) entry which is preliminary data.</text>
</comment>
<protein>
    <recommendedName>
        <fullName evidence="4">Nesprin-2</fullName>
    </recommendedName>
</protein>
<evidence type="ECO:0000313" key="3">
    <source>
        <dbReference type="Proteomes" id="UP000050525"/>
    </source>
</evidence>
<evidence type="ECO:0000313" key="2">
    <source>
        <dbReference type="EMBL" id="KYO25338.1"/>
    </source>
</evidence>
<organism evidence="2 3">
    <name type="scientific">Alligator mississippiensis</name>
    <name type="common">American alligator</name>
    <dbReference type="NCBI Taxonomy" id="8496"/>
    <lineage>
        <taxon>Eukaryota</taxon>
        <taxon>Metazoa</taxon>
        <taxon>Chordata</taxon>
        <taxon>Craniata</taxon>
        <taxon>Vertebrata</taxon>
        <taxon>Euteleostomi</taxon>
        <taxon>Archelosauria</taxon>
        <taxon>Archosauria</taxon>
        <taxon>Crocodylia</taxon>
        <taxon>Alligatoridae</taxon>
        <taxon>Alligatorinae</taxon>
        <taxon>Alligator</taxon>
    </lineage>
</organism>
<dbReference type="SUPFAM" id="SSF46966">
    <property type="entry name" value="Spectrin repeat"/>
    <property type="match status" value="2"/>
</dbReference>
<dbReference type="EMBL" id="AKHW03005839">
    <property type="protein sequence ID" value="KYO25338.1"/>
    <property type="molecule type" value="Genomic_DNA"/>
</dbReference>
<dbReference type="InterPro" id="IPR030268">
    <property type="entry name" value="SYNE4"/>
</dbReference>
<dbReference type="AlphaFoldDB" id="A0A151MLC2"/>
<evidence type="ECO:0008006" key="4">
    <source>
        <dbReference type="Google" id="ProtNLM"/>
    </source>
</evidence>
<proteinExistence type="predicted"/>
<gene>
    <name evidence="2" type="ORF">Y1Q_0015359</name>
</gene>
<dbReference type="STRING" id="8496.A0A151MLC2"/>
<dbReference type="PANTHER" id="PTHR21640:SF1">
    <property type="entry name" value="NESPRIN-4"/>
    <property type="match status" value="1"/>
</dbReference>
<dbReference type="Gene3D" id="1.20.58.60">
    <property type="match status" value="1"/>
</dbReference>
<dbReference type="GO" id="GO:0034993">
    <property type="term" value="C:meiotic nuclear membrane microtubule tethering complex"/>
    <property type="evidence" value="ECO:0007669"/>
    <property type="project" value="InterPro"/>
</dbReference>
<sequence length="453" mass="49371">MAAAVTALDSGTLQLMPPVTAPLCVPRQGPRSRSPASDVQLDSAACLDRRIRAEQDQWRRDTLLASLSRFQDWLQAAEQAATAPASAQVPFAVAKDELSKVEVLQRQIQDKLMHLESLNWLYRQLGQADGAGWQGQLRAAVQDSNQRWDDLQTRAAAVSKRLKAFQDAVASNAERVDWLLVAGERLIQRSESRDAVLLEEELQDLVCYCQEVFRRVSCFLRRLVSTRLVFEDGRLSDPETDAVSDCSSLEAEAKRGPGPLAFVPQSTPCRMLEQPLDRGSEDLEWDPSVDVGGSTSHDDEDSSYYSAITGSWEESRWGPSCQLCSSPRSRCGPEDAQLGSLPARARFPVAVLRSTDAAGDSSGPGWRPHRTARGAGTGRQLAGACSRLDEAEGATDTGSEDARKCPRLPAWVKRLLLVALGLALLVLASTTLLCPPAPPFPLTLKYLNGPPPT</sequence>
<dbReference type="Proteomes" id="UP000050525">
    <property type="component" value="Unassembled WGS sequence"/>
</dbReference>
<accession>A0A151MLC2</accession>
<reference evidence="2 3" key="1">
    <citation type="journal article" date="2012" name="Genome Biol.">
        <title>Sequencing three crocodilian genomes to illuminate the evolution of archosaurs and amniotes.</title>
        <authorList>
            <person name="St John J.A."/>
            <person name="Braun E.L."/>
            <person name="Isberg S.R."/>
            <person name="Miles L.G."/>
            <person name="Chong A.Y."/>
            <person name="Gongora J."/>
            <person name="Dalzell P."/>
            <person name="Moran C."/>
            <person name="Bed'hom B."/>
            <person name="Abzhanov A."/>
            <person name="Burgess S.C."/>
            <person name="Cooksey A.M."/>
            <person name="Castoe T.A."/>
            <person name="Crawford N.G."/>
            <person name="Densmore L.D."/>
            <person name="Drew J.C."/>
            <person name="Edwards S.V."/>
            <person name="Faircloth B.C."/>
            <person name="Fujita M.K."/>
            <person name="Greenwold M.J."/>
            <person name="Hoffmann F.G."/>
            <person name="Howard J.M."/>
            <person name="Iguchi T."/>
            <person name="Janes D.E."/>
            <person name="Khan S.Y."/>
            <person name="Kohno S."/>
            <person name="de Koning A.J."/>
            <person name="Lance S.L."/>
            <person name="McCarthy F.M."/>
            <person name="McCormack J.E."/>
            <person name="Merchant M.E."/>
            <person name="Peterson D.G."/>
            <person name="Pollock D.D."/>
            <person name="Pourmand N."/>
            <person name="Raney B.J."/>
            <person name="Roessler K.A."/>
            <person name="Sanford J.R."/>
            <person name="Sawyer R.H."/>
            <person name="Schmidt C.J."/>
            <person name="Triplett E.W."/>
            <person name="Tuberville T.D."/>
            <person name="Venegas-Anaya M."/>
            <person name="Howard J.T."/>
            <person name="Jarvis E.D."/>
            <person name="Guillette L.J.Jr."/>
            <person name="Glenn T.C."/>
            <person name="Green R.E."/>
            <person name="Ray D.A."/>
        </authorList>
    </citation>
    <scope>NUCLEOTIDE SEQUENCE [LARGE SCALE GENOMIC DNA]</scope>
    <source>
        <strain evidence="2">KSC_2009_1</strain>
    </source>
</reference>
<evidence type="ECO:0000256" key="1">
    <source>
        <dbReference type="SAM" id="MobiDB-lite"/>
    </source>
</evidence>
<feature type="region of interest" description="Disordered" evidence="1">
    <location>
        <begin position="356"/>
        <end position="381"/>
    </location>
</feature>
<dbReference type="PANTHER" id="PTHR21640">
    <property type="match status" value="1"/>
</dbReference>